<proteinExistence type="predicted"/>
<name>A0ABU0DZA9_9FIRM</name>
<sequence length="37" mass="4505">MLQKVNSNLDRMLGRMAQERLFYFVKLYIIMKDVLII</sequence>
<organism evidence="1 2">
    <name type="scientific">Breznakia pachnodae</name>
    <dbReference type="NCBI Taxonomy" id="265178"/>
    <lineage>
        <taxon>Bacteria</taxon>
        <taxon>Bacillati</taxon>
        <taxon>Bacillota</taxon>
        <taxon>Erysipelotrichia</taxon>
        <taxon>Erysipelotrichales</taxon>
        <taxon>Erysipelotrichaceae</taxon>
        <taxon>Breznakia</taxon>
    </lineage>
</organism>
<gene>
    <name evidence="1" type="ORF">J2S15_000703</name>
</gene>
<dbReference type="EMBL" id="JAUSUR010000001">
    <property type="protein sequence ID" value="MDQ0359972.1"/>
    <property type="molecule type" value="Genomic_DNA"/>
</dbReference>
<evidence type="ECO:0000313" key="2">
    <source>
        <dbReference type="Proteomes" id="UP001230220"/>
    </source>
</evidence>
<reference evidence="1 2" key="1">
    <citation type="submission" date="2023-07" db="EMBL/GenBank/DDBJ databases">
        <title>Genomic Encyclopedia of Type Strains, Phase IV (KMG-IV): sequencing the most valuable type-strain genomes for metagenomic binning, comparative biology and taxonomic classification.</title>
        <authorList>
            <person name="Goeker M."/>
        </authorList>
    </citation>
    <scope>NUCLEOTIDE SEQUENCE [LARGE SCALE GENOMIC DNA]</scope>
    <source>
        <strain evidence="1 2">DSM 16784</strain>
    </source>
</reference>
<evidence type="ECO:0000313" key="1">
    <source>
        <dbReference type="EMBL" id="MDQ0359972.1"/>
    </source>
</evidence>
<protein>
    <submittedName>
        <fullName evidence="1">Uncharacterized protein</fullName>
    </submittedName>
</protein>
<keyword evidence="2" id="KW-1185">Reference proteome</keyword>
<accession>A0ABU0DZA9</accession>
<dbReference type="Proteomes" id="UP001230220">
    <property type="component" value="Unassembled WGS sequence"/>
</dbReference>
<comment type="caution">
    <text evidence="1">The sequence shown here is derived from an EMBL/GenBank/DDBJ whole genome shotgun (WGS) entry which is preliminary data.</text>
</comment>